<dbReference type="RefSeq" id="WP_100609564.1">
    <property type="nucleotide sequence ID" value="NZ_CP024962.1"/>
</dbReference>
<evidence type="ECO:0000256" key="2">
    <source>
        <dbReference type="ARBA" id="ARBA00044777"/>
    </source>
</evidence>
<keyword evidence="4" id="KW-1185">Reference proteome</keyword>
<dbReference type="GO" id="GO:0007059">
    <property type="term" value="P:chromosome segregation"/>
    <property type="evidence" value="ECO:0007669"/>
    <property type="project" value="UniProtKB-KW"/>
</dbReference>
<dbReference type="Proteomes" id="UP000232222">
    <property type="component" value="Chromosome"/>
</dbReference>
<proteinExistence type="predicted"/>
<organism evidence="3 4">
    <name type="scientific">Entomoplasma freundtii</name>
    <dbReference type="NCBI Taxonomy" id="74700"/>
    <lineage>
        <taxon>Bacteria</taxon>
        <taxon>Bacillati</taxon>
        <taxon>Mycoplasmatota</taxon>
        <taxon>Mollicutes</taxon>
        <taxon>Entomoplasmatales</taxon>
        <taxon>Entomoplasmataceae</taxon>
        <taxon>Entomoplasma</taxon>
    </lineage>
</organism>
<gene>
    <name evidence="3" type="primary">scpA</name>
    <name evidence="3" type="ORF">EFREU_v1c05190</name>
</gene>
<dbReference type="Pfam" id="PF02616">
    <property type="entry name" value="SMC_ScpA"/>
    <property type="match status" value="1"/>
</dbReference>
<dbReference type="PANTHER" id="PTHR33969">
    <property type="entry name" value="SEGREGATION AND CONDENSATION PROTEIN A"/>
    <property type="match status" value="1"/>
</dbReference>
<dbReference type="PANTHER" id="PTHR33969:SF2">
    <property type="entry name" value="SEGREGATION AND CONDENSATION PROTEIN A"/>
    <property type="match status" value="1"/>
</dbReference>
<evidence type="ECO:0000256" key="1">
    <source>
        <dbReference type="ARBA" id="ARBA00022829"/>
    </source>
</evidence>
<dbReference type="Gene3D" id="6.10.250.2410">
    <property type="match status" value="1"/>
</dbReference>
<name>A0A2K8NRS8_9MOLU</name>
<evidence type="ECO:0000313" key="3">
    <source>
        <dbReference type="EMBL" id="ATZ16540.1"/>
    </source>
</evidence>
<reference evidence="3 4" key="1">
    <citation type="submission" date="2017-11" db="EMBL/GenBank/DDBJ databases">
        <title>Genome sequence of Entomoplasma freundtii BARC 318 (ATCC 51999).</title>
        <authorList>
            <person name="Lo W.-S."/>
            <person name="Gasparich G.E."/>
            <person name="Kuo C.-H."/>
        </authorList>
    </citation>
    <scope>NUCLEOTIDE SEQUENCE [LARGE SCALE GENOMIC DNA]</scope>
    <source>
        <strain evidence="3 4">BARC 318</strain>
    </source>
</reference>
<dbReference type="OrthoDB" id="9811016at2"/>
<keyword evidence="1" id="KW-0159">Chromosome partition</keyword>
<accession>A0A2K8NRS8</accession>
<dbReference type="KEGG" id="efr:EFREU_v1c05190"/>
<dbReference type="InterPro" id="IPR003768">
    <property type="entry name" value="ScpA"/>
</dbReference>
<evidence type="ECO:0000313" key="4">
    <source>
        <dbReference type="Proteomes" id="UP000232222"/>
    </source>
</evidence>
<protein>
    <recommendedName>
        <fullName evidence="2">Segregation and condensation protein A</fullName>
    </recommendedName>
</protein>
<dbReference type="EMBL" id="CP024962">
    <property type="protein sequence ID" value="ATZ16540.1"/>
    <property type="molecule type" value="Genomic_DNA"/>
</dbReference>
<sequence length="287" mass="32940">MQHWDELNLGSFNGPLDLLLNLIREKKMALKDISVMAVTDQYLAYLQSQTALDIEIASEYLTMAAQLIEMKSLSLLPETTKSLREEIYFDLVGQLNQYDQFKKIATLLADKQITYWETFSKPATKLLGQNKLGTITTVSHEADLDIDLGDLDLEDFANIYRRLLSQQPNVDLALEDISELDDQVVNFIETQTISPQEISKLILTSMSTDKLKAWRLEDLIPGEIVNLKNLVSTFLAVLDLVRYQFTRITQQDETLWVRLTQTAIRDENLLARLEMISHETQTNDSYE</sequence>
<dbReference type="AlphaFoldDB" id="A0A2K8NRS8"/>